<evidence type="ECO:0000313" key="2">
    <source>
        <dbReference type="EMBL" id="KYN32891.1"/>
    </source>
</evidence>
<protein>
    <submittedName>
        <fullName evidence="2">Uncharacterized protein</fullName>
    </submittedName>
</protein>
<dbReference type="EMBL" id="KQ981928">
    <property type="protein sequence ID" value="KYN32891.1"/>
    <property type="molecule type" value="Genomic_DNA"/>
</dbReference>
<keyword evidence="3" id="KW-1185">Reference proteome</keyword>
<reference evidence="2 3" key="1">
    <citation type="submission" date="2016-03" db="EMBL/GenBank/DDBJ databases">
        <title>Trachymyrmex septentrionalis WGS genome.</title>
        <authorList>
            <person name="Nygaard S."/>
            <person name="Hu H."/>
            <person name="Boomsma J."/>
            <person name="Zhang G."/>
        </authorList>
    </citation>
    <scope>NUCLEOTIDE SEQUENCE [LARGE SCALE GENOMIC DNA]</scope>
    <source>
        <strain evidence="2">Tsep2-gDNA-1</strain>
        <tissue evidence="2">Whole body</tissue>
    </source>
</reference>
<sequence>MATTYLITWGAHTFTVAAIYGCVSGETGNGRPCRRTRRWAMLRSVERRRGTSDENELFGCRLSFAVDEKQIGTSEKEEEPAENRRRRRKGGRDEEPEANVFALSPCYSPAEDLWYIDSTRYC</sequence>
<evidence type="ECO:0000313" key="3">
    <source>
        <dbReference type="Proteomes" id="UP000078541"/>
    </source>
</evidence>
<organism evidence="2 3">
    <name type="scientific">Trachymyrmex septentrionalis</name>
    <dbReference type="NCBI Taxonomy" id="34720"/>
    <lineage>
        <taxon>Eukaryota</taxon>
        <taxon>Metazoa</taxon>
        <taxon>Ecdysozoa</taxon>
        <taxon>Arthropoda</taxon>
        <taxon>Hexapoda</taxon>
        <taxon>Insecta</taxon>
        <taxon>Pterygota</taxon>
        <taxon>Neoptera</taxon>
        <taxon>Endopterygota</taxon>
        <taxon>Hymenoptera</taxon>
        <taxon>Apocrita</taxon>
        <taxon>Aculeata</taxon>
        <taxon>Formicoidea</taxon>
        <taxon>Formicidae</taxon>
        <taxon>Myrmicinae</taxon>
        <taxon>Trachymyrmex</taxon>
    </lineage>
</organism>
<dbReference type="AlphaFoldDB" id="A0A195EXL6"/>
<proteinExistence type="predicted"/>
<gene>
    <name evidence="2" type="ORF">ALC56_12844</name>
</gene>
<accession>A0A195EXL6</accession>
<name>A0A195EXL6_9HYME</name>
<feature type="region of interest" description="Disordered" evidence="1">
    <location>
        <begin position="69"/>
        <end position="96"/>
    </location>
</feature>
<dbReference type="Proteomes" id="UP000078541">
    <property type="component" value="Unassembled WGS sequence"/>
</dbReference>
<evidence type="ECO:0000256" key="1">
    <source>
        <dbReference type="SAM" id="MobiDB-lite"/>
    </source>
</evidence>